<dbReference type="CDD" id="cd00531">
    <property type="entry name" value="NTF2_like"/>
    <property type="match status" value="1"/>
</dbReference>
<dbReference type="PIRSF" id="PIRSF028470">
    <property type="entry name" value="UCP028470"/>
    <property type="match status" value="1"/>
</dbReference>
<dbReference type="OrthoDB" id="953853at2"/>
<sequence>MTRRSIRKRAALATVAAVAAVGTFAAGVAVAGADTGAKPAAKHAKAVTKAQVLGLFDQWNAALQTGDPKKVADLYAKDAVLLPTVSNNVRSDRAEIVDYFEHFLQNKPVGTKTESHVNILDSNSVIDAGTYEFALTDPETGEKSTVKARYTYAYEKQSDGKWLIVNHHSSKMPEG</sequence>
<dbReference type="SUPFAM" id="SSF54427">
    <property type="entry name" value="NTF2-like"/>
    <property type="match status" value="1"/>
</dbReference>
<keyword evidence="1" id="KW-0732">Signal</keyword>
<organism evidence="3 4">
    <name type="scientific">Streptomyces cyaneochromogenes</name>
    <dbReference type="NCBI Taxonomy" id="2496836"/>
    <lineage>
        <taxon>Bacteria</taxon>
        <taxon>Bacillati</taxon>
        <taxon>Actinomycetota</taxon>
        <taxon>Actinomycetes</taxon>
        <taxon>Kitasatosporales</taxon>
        <taxon>Streptomycetaceae</taxon>
        <taxon>Streptomyces</taxon>
    </lineage>
</organism>
<dbReference type="InterPro" id="IPR011944">
    <property type="entry name" value="Steroid_delta5-4_isomerase"/>
</dbReference>
<dbReference type="Gene3D" id="3.10.450.50">
    <property type="match status" value="1"/>
</dbReference>
<feature type="chain" id="PRO_5039479045" evidence="1">
    <location>
        <begin position="26"/>
        <end position="175"/>
    </location>
</feature>
<name>A0A3Q9EV18_9ACTN</name>
<keyword evidence="4" id="KW-1185">Reference proteome</keyword>
<dbReference type="RefSeq" id="WP_126393922.1">
    <property type="nucleotide sequence ID" value="NZ_CP034539.1"/>
</dbReference>
<dbReference type="EMBL" id="CP034539">
    <property type="protein sequence ID" value="AZQ36392.1"/>
    <property type="molecule type" value="Genomic_DNA"/>
</dbReference>
<dbReference type="GO" id="GO:0005516">
    <property type="term" value="F:calmodulin binding"/>
    <property type="evidence" value="ECO:0007669"/>
    <property type="project" value="InterPro"/>
</dbReference>
<evidence type="ECO:0000313" key="3">
    <source>
        <dbReference type="EMBL" id="AZQ36392.1"/>
    </source>
</evidence>
<dbReference type="KEGG" id="scya:EJ357_25495"/>
<dbReference type="AlphaFoldDB" id="A0A3Q9EV18"/>
<evidence type="ECO:0000259" key="2">
    <source>
        <dbReference type="Pfam" id="PF08332"/>
    </source>
</evidence>
<accession>A0A3Q9EV18</accession>
<dbReference type="GO" id="GO:0004683">
    <property type="term" value="F:calcium/calmodulin-dependent protein kinase activity"/>
    <property type="evidence" value="ECO:0007669"/>
    <property type="project" value="InterPro"/>
</dbReference>
<dbReference type="InterPro" id="IPR013543">
    <property type="entry name" value="Ca/CaM-dep_prot_kinase-assoc"/>
</dbReference>
<evidence type="ECO:0000256" key="1">
    <source>
        <dbReference type="SAM" id="SignalP"/>
    </source>
</evidence>
<gene>
    <name evidence="3" type="ORF">EJ357_25495</name>
</gene>
<reference evidence="3 4" key="1">
    <citation type="journal article" date="2019" name="Int. J. Syst. Evol. Microbiol.">
        <title>Streptomyces cyaneochromogenes sp. nov., a blue pigment-producing actinomycete from manganese-contaminated soil.</title>
        <authorList>
            <person name="Tang X."/>
            <person name="Zhao J."/>
            <person name="Li K."/>
            <person name="Chen Z."/>
            <person name="Sun Y."/>
            <person name="Gao J."/>
        </authorList>
    </citation>
    <scope>NUCLEOTIDE SEQUENCE [LARGE SCALE GENOMIC DNA]</scope>
    <source>
        <strain evidence="3 4">MK-45</strain>
    </source>
</reference>
<feature type="signal peptide" evidence="1">
    <location>
        <begin position="1"/>
        <end position="25"/>
    </location>
</feature>
<dbReference type="Proteomes" id="UP000280298">
    <property type="component" value="Chromosome"/>
</dbReference>
<protein>
    <submittedName>
        <fullName evidence="3">SgcJ/EcaC family oxidoreductase</fullName>
    </submittedName>
</protein>
<dbReference type="InterPro" id="IPR032710">
    <property type="entry name" value="NTF2-like_dom_sf"/>
</dbReference>
<dbReference type="Pfam" id="PF08332">
    <property type="entry name" value="CaMKII_AD"/>
    <property type="match status" value="1"/>
</dbReference>
<proteinExistence type="predicted"/>
<dbReference type="NCBIfam" id="TIGR02246">
    <property type="entry name" value="SgcJ/EcaC family oxidoreductase"/>
    <property type="match status" value="1"/>
</dbReference>
<feature type="domain" description="Calcium/calmodulin-dependent protein kinase II association-domain" evidence="2">
    <location>
        <begin position="49"/>
        <end position="173"/>
    </location>
</feature>
<evidence type="ECO:0000313" key="4">
    <source>
        <dbReference type="Proteomes" id="UP000280298"/>
    </source>
</evidence>
<dbReference type="InterPro" id="IPR016887">
    <property type="entry name" value="UCP028470_steroid_isom-rel"/>
</dbReference>